<keyword evidence="3" id="KW-1185">Reference proteome</keyword>
<evidence type="ECO:0000313" key="3">
    <source>
        <dbReference type="Proteomes" id="UP001066276"/>
    </source>
</evidence>
<name>A0AAV7NUJ9_PLEWA</name>
<comment type="caution">
    <text evidence="2">The sequence shown here is derived from an EMBL/GenBank/DDBJ whole genome shotgun (WGS) entry which is preliminary data.</text>
</comment>
<feature type="region of interest" description="Disordered" evidence="1">
    <location>
        <begin position="1"/>
        <end position="98"/>
    </location>
</feature>
<accession>A0AAV7NUJ9</accession>
<feature type="compositionally biased region" description="Polar residues" evidence="1">
    <location>
        <begin position="45"/>
        <end position="56"/>
    </location>
</feature>
<feature type="compositionally biased region" description="Basic and acidic residues" evidence="1">
    <location>
        <begin position="16"/>
        <end position="44"/>
    </location>
</feature>
<proteinExistence type="predicted"/>
<protein>
    <submittedName>
        <fullName evidence="2">Uncharacterized protein</fullName>
    </submittedName>
</protein>
<feature type="compositionally biased region" description="Basic and acidic residues" evidence="1">
    <location>
        <begin position="63"/>
        <end position="84"/>
    </location>
</feature>
<organism evidence="2 3">
    <name type="scientific">Pleurodeles waltl</name>
    <name type="common">Iberian ribbed newt</name>
    <dbReference type="NCBI Taxonomy" id="8319"/>
    <lineage>
        <taxon>Eukaryota</taxon>
        <taxon>Metazoa</taxon>
        <taxon>Chordata</taxon>
        <taxon>Craniata</taxon>
        <taxon>Vertebrata</taxon>
        <taxon>Euteleostomi</taxon>
        <taxon>Amphibia</taxon>
        <taxon>Batrachia</taxon>
        <taxon>Caudata</taxon>
        <taxon>Salamandroidea</taxon>
        <taxon>Salamandridae</taxon>
        <taxon>Pleurodelinae</taxon>
        <taxon>Pleurodeles</taxon>
    </lineage>
</organism>
<dbReference type="Proteomes" id="UP001066276">
    <property type="component" value="Chromosome 8"/>
</dbReference>
<evidence type="ECO:0000313" key="2">
    <source>
        <dbReference type="EMBL" id="KAJ1118659.1"/>
    </source>
</evidence>
<dbReference type="AlphaFoldDB" id="A0AAV7NUJ9"/>
<reference evidence="2" key="1">
    <citation type="journal article" date="2022" name="bioRxiv">
        <title>Sequencing and chromosome-scale assembly of the giantPleurodeles waltlgenome.</title>
        <authorList>
            <person name="Brown T."/>
            <person name="Elewa A."/>
            <person name="Iarovenko S."/>
            <person name="Subramanian E."/>
            <person name="Araus A.J."/>
            <person name="Petzold A."/>
            <person name="Susuki M."/>
            <person name="Suzuki K.-i.T."/>
            <person name="Hayashi T."/>
            <person name="Toyoda A."/>
            <person name="Oliveira C."/>
            <person name="Osipova E."/>
            <person name="Leigh N.D."/>
            <person name="Simon A."/>
            <person name="Yun M.H."/>
        </authorList>
    </citation>
    <scope>NUCLEOTIDE SEQUENCE</scope>
    <source>
        <strain evidence="2">20211129_DDA</strain>
        <tissue evidence="2">Liver</tissue>
    </source>
</reference>
<sequence>MAPLSASMTRFPVSRETLEDFRPSGEKRRRYANSEERELKERTSTSRIQEQRSGATRQARKQPKQEKRKSGPHTEKDRSKKTEEPATTPEGRGLQRGA</sequence>
<gene>
    <name evidence="2" type="ORF">NDU88_006847</name>
</gene>
<evidence type="ECO:0000256" key="1">
    <source>
        <dbReference type="SAM" id="MobiDB-lite"/>
    </source>
</evidence>
<dbReference type="EMBL" id="JANPWB010000012">
    <property type="protein sequence ID" value="KAJ1118659.1"/>
    <property type="molecule type" value="Genomic_DNA"/>
</dbReference>